<dbReference type="EMBL" id="BKCP01005061">
    <property type="protein sequence ID" value="GER35949.1"/>
    <property type="molecule type" value="Genomic_DNA"/>
</dbReference>
<evidence type="ECO:0000313" key="1">
    <source>
        <dbReference type="EMBL" id="GER35949.1"/>
    </source>
</evidence>
<accession>A0A5A7PT03</accession>
<dbReference type="Proteomes" id="UP000325081">
    <property type="component" value="Unassembled WGS sequence"/>
</dbReference>
<evidence type="ECO:0000313" key="2">
    <source>
        <dbReference type="Proteomes" id="UP000325081"/>
    </source>
</evidence>
<sequence>MAEGLLTKLKCWAMAAQNVGLSEVLGRDLGCSAGHACGSRLQRMLGAMGSLGLVLRIHGIPTDIRCLIEEKVRLSGEFPNSYRYMPGMGKSNFAKKRKAND</sequence>
<gene>
    <name evidence="1" type="ORF">STAS_12264</name>
</gene>
<dbReference type="OrthoDB" id="1711934at2759"/>
<protein>
    <submittedName>
        <fullName evidence="1">NADH-quinone oxidoreductase subunit D</fullName>
    </submittedName>
</protein>
<reference evidence="2" key="1">
    <citation type="journal article" date="2019" name="Curr. Biol.">
        <title>Genome Sequence of Striga asiatica Provides Insight into the Evolution of Plant Parasitism.</title>
        <authorList>
            <person name="Yoshida S."/>
            <person name="Kim S."/>
            <person name="Wafula E.K."/>
            <person name="Tanskanen J."/>
            <person name="Kim Y.M."/>
            <person name="Honaas L."/>
            <person name="Yang Z."/>
            <person name="Spallek T."/>
            <person name="Conn C.E."/>
            <person name="Ichihashi Y."/>
            <person name="Cheong K."/>
            <person name="Cui S."/>
            <person name="Der J.P."/>
            <person name="Gundlach H."/>
            <person name="Jiao Y."/>
            <person name="Hori C."/>
            <person name="Ishida J.K."/>
            <person name="Kasahara H."/>
            <person name="Kiba T."/>
            <person name="Kim M.S."/>
            <person name="Koo N."/>
            <person name="Laohavisit A."/>
            <person name="Lee Y.H."/>
            <person name="Lumba S."/>
            <person name="McCourt P."/>
            <person name="Mortimer J.C."/>
            <person name="Mutuku J.M."/>
            <person name="Nomura T."/>
            <person name="Sasaki-Sekimoto Y."/>
            <person name="Seto Y."/>
            <person name="Wang Y."/>
            <person name="Wakatake T."/>
            <person name="Sakakibara H."/>
            <person name="Demura T."/>
            <person name="Yamaguchi S."/>
            <person name="Yoneyama K."/>
            <person name="Manabe R.I."/>
            <person name="Nelson D.C."/>
            <person name="Schulman A.H."/>
            <person name="Timko M.P."/>
            <person name="dePamphilis C.W."/>
            <person name="Choi D."/>
            <person name="Shirasu K."/>
        </authorList>
    </citation>
    <scope>NUCLEOTIDE SEQUENCE [LARGE SCALE GENOMIC DNA]</scope>
    <source>
        <strain evidence="2">cv. UVA1</strain>
    </source>
</reference>
<organism evidence="1 2">
    <name type="scientific">Striga asiatica</name>
    <name type="common">Asiatic witchweed</name>
    <name type="synonym">Buchnera asiatica</name>
    <dbReference type="NCBI Taxonomy" id="4170"/>
    <lineage>
        <taxon>Eukaryota</taxon>
        <taxon>Viridiplantae</taxon>
        <taxon>Streptophyta</taxon>
        <taxon>Embryophyta</taxon>
        <taxon>Tracheophyta</taxon>
        <taxon>Spermatophyta</taxon>
        <taxon>Magnoliopsida</taxon>
        <taxon>eudicotyledons</taxon>
        <taxon>Gunneridae</taxon>
        <taxon>Pentapetalae</taxon>
        <taxon>asterids</taxon>
        <taxon>lamiids</taxon>
        <taxon>Lamiales</taxon>
        <taxon>Orobanchaceae</taxon>
        <taxon>Buchnereae</taxon>
        <taxon>Striga</taxon>
    </lineage>
</organism>
<dbReference type="AlphaFoldDB" id="A0A5A7PT03"/>
<name>A0A5A7PT03_STRAF</name>
<keyword evidence="2" id="KW-1185">Reference proteome</keyword>
<proteinExistence type="predicted"/>
<comment type="caution">
    <text evidence="1">The sequence shown here is derived from an EMBL/GenBank/DDBJ whole genome shotgun (WGS) entry which is preliminary data.</text>
</comment>